<organism evidence="2 3">
    <name type="scientific">Beta vulgaris subsp. vulgaris</name>
    <name type="common">Beet</name>
    <dbReference type="NCBI Taxonomy" id="3555"/>
    <lineage>
        <taxon>Eukaryota</taxon>
        <taxon>Viridiplantae</taxon>
        <taxon>Streptophyta</taxon>
        <taxon>Embryophyta</taxon>
        <taxon>Tracheophyta</taxon>
        <taxon>Spermatophyta</taxon>
        <taxon>Magnoliopsida</taxon>
        <taxon>eudicotyledons</taxon>
        <taxon>Gunneridae</taxon>
        <taxon>Pentapetalae</taxon>
        <taxon>Caryophyllales</taxon>
        <taxon>Chenopodiaceae</taxon>
        <taxon>Betoideae</taxon>
        <taxon>Beta</taxon>
    </lineage>
</organism>
<feature type="region of interest" description="Disordered" evidence="1">
    <location>
        <begin position="1"/>
        <end position="25"/>
    </location>
</feature>
<dbReference type="InterPro" id="IPR021109">
    <property type="entry name" value="Peptidase_aspartic_dom_sf"/>
</dbReference>
<protein>
    <recommendedName>
        <fullName evidence="4">Peptidase A2 domain-containing protein</fullName>
    </recommendedName>
</protein>
<dbReference type="SUPFAM" id="SSF50630">
    <property type="entry name" value="Acid proteases"/>
    <property type="match status" value="1"/>
</dbReference>
<feature type="compositionally biased region" description="Basic and acidic residues" evidence="1">
    <location>
        <begin position="11"/>
        <end position="25"/>
    </location>
</feature>
<dbReference type="PANTHER" id="PTHR33240:SF17">
    <property type="entry name" value="EUKARYOTIC PEPTIDE CHAIN RELEASE FACTOR GTP-BINDING SUBUNIT-LIKE"/>
    <property type="match status" value="1"/>
</dbReference>
<keyword evidence="3" id="KW-1185">Reference proteome</keyword>
<evidence type="ECO:0000313" key="2">
    <source>
        <dbReference type="EMBL" id="KMS96684.1"/>
    </source>
</evidence>
<dbReference type="PANTHER" id="PTHR33240">
    <property type="entry name" value="OS08G0508500 PROTEIN"/>
    <property type="match status" value="1"/>
</dbReference>
<evidence type="ECO:0000313" key="3">
    <source>
        <dbReference type="Proteomes" id="UP000035740"/>
    </source>
</evidence>
<dbReference type="OMA" id="WVHASYS"/>
<dbReference type="OrthoDB" id="1746852at2759"/>
<reference evidence="2 3" key="1">
    <citation type="journal article" date="2014" name="Nature">
        <title>The genome of the recently domesticated crop plant sugar beet (Beta vulgaris).</title>
        <authorList>
            <person name="Dohm J.C."/>
            <person name="Minoche A.E."/>
            <person name="Holtgrawe D."/>
            <person name="Capella-Gutierrez S."/>
            <person name="Zakrzewski F."/>
            <person name="Tafer H."/>
            <person name="Rupp O."/>
            <person name="Sorensen T.R."/>
            <person name="Stracke R."/>
            <person name="Reinhardt R."/>
            <person name="Goesmann A."/>
            <person name="Kraft T."/>
            <person name="Schulz B."/>
            <person name="Stadler P.F."/>
            <person name="Schmidt T."/>
            <person name="Gabaldon T."/>
            <person name="Lehrach H."/>
            <person name="Weisshaar B."/>
            <person name="Himmelbauer H."/>
        </authorList>
    </citation>
    <scope>NUCLEOTIDE SEQUENCE [LARGE SCALE GENOMIC DNA]</scope>
    <source>
        <tissue evidence="2">Taproot</tissue>
    </source>
</reference>
<dbReference type="Gramene" id="KMS96684">
    <property type="protein sequence ID" value="KMS96684"/>
    <property type="gene ID" value="BVRB_8g200710"/>
</dbReference>
<sequence>MNSYLLQGERTFQKRDDRQNRRKESESTYEDVVLVISGGFAAAGPTNREHKNYLRELGQIMLTNQGQSDPFPKVVVSELDCEKIRTPHDDPLVVEMKNANLRVKRILIDTRSSTDIISANCLSRLKFNENDLVPVHHPIIGFGGGVIHPMGTVTLPVRVGDKEASRTLFVKFLVVRDLTAYNVILGRPTMNHIKVVVTVTHLMLMKFECDGGRIGSLYGDQQAERECYLTTLKPSSWEREKSQRLKAPTEMKSPYRIRDKSKYCDFHKDYGHETNEC</sequence>
<dbReference type="EMBL" id="KQ090363">
    <property type="protein sequence ID" value="KMS96684.1"/>
    <property type="molecule type" value="Genomic_DNA"/>
</dbReference>
<dbReference type="Gene3D" id="2.40.70.10">
    <property type="entry name" value="Acid Proteases"/>
    <property type="match status" value="1"/>
</dbReference>
<accession>A0A0J8B614</accession>
<dbReference type="Proteomes" id="UP000035740">
    <property type="component" value="Unassembled WGS sequence"/>
</dbReference>
<dbReference type="AlphaFoldDB" id="A0A0J8B614"/>
<proteinExistence type="predicted"/>
<gene>
    <name evidence="2" type="ORF">BVRB_8g200710</name>
</gene>
<dbReference type="CDD" id="cd00303">
    <property type="entry name" value="retropepsin_like"/>
    <property type="match status" value="1"/>
</dbReference>
<name>A0A0J8B614_BETVV</name>
<evidence type="ECO:0008006" key="4">
    <source>
        <dbReference type="Google" id="ProtNLM"/>
    </source>
</evidence>
<evidence type="ECO:0000256" key="1">
    <source>
        <dbReference type="SAM" id="MobiDB-lite"/>
    </source>
</evidence>